<sequence length="234" mass="25509">MKTAVAIRHVHFEDLGMLESVLRERGYAIRYVEAPIDDLSEAGLADADLMIVLGGPIGAYEETVYPFLGPELELVKQRLQQGGPLLGICLGAQLIARMLGAKVYPMGVKEIGFSQLQLTEDGRRSPLAALDGMPVLHWHGDQFDIPQGARHLAATDIGRHQAFLYGRNVLGLQFHLEAEVGRLEQWLVGHASELAQAGCDLGLLRAQALQYGPRLQAVAADVIGTWLDETTPRA</sequence>
<dbReference type="PANTHER" id="PTHR42695:SF5">
    <property type="entry name" value="GLUTAMINE AMIDOTRANSFERASE YLR126C-RELATED"/>
    <property type="match status" value="1"/>
</dbReference>
<dbReference type="AlphaFoldDB" id="A0A8J3AXU3"/>
<accession>A0A8J3AXU3</accession>
<dbReference type="CDD" id="cd01741">
    <property type="entry name" value="GATase1_1"/>
    <property type="match status" value="1"/>
</dbReference>
<gene>
    <name evidence="2" type="ORF">GCM10011430_13050</name>
</gene>
<keyword evidence="3" id="KW-1185">Reference proteome</keyword>
<dbReference type="PROSITE" id="PS51273">
    <property type="entry name" value="GATASE_TYPE_1"/>
    <property type="match status" value="1"/>
</dbReference>
<name>A0A8J3AXU3_9BURK</name>
<dbReference type="InterPro" id="IPR029062">
    <property type="entry name" value="Class_I_gatase-like"/>
</dbReference>
<comment type="caution">
    <text evidence="2">The sequence shown here is derived from an EMBL/GenBank/DDBJ whole genome shotgun (WGS) entry which is preliminary data.</text>
</comment>
<reference evidence="2" key="1">
    <citation type="journal article" date="2014" name="Int. J. Syst. Evol. Microbiol.">
        <title>Complete genome sequence of Corynebacterium casei LMG S-19264T (=DSM 44701T), isolated from a smear-ripened cheese.</title>
        <authorList>
            <consortium name="US DOE Joint Genome Institute (JGI-PGF)"/>
            <person name="Walter F."/>
            <person name="Albersmeier A."/>
            <person name="Kalinowski J."/>
            <person name="Ruckert C."/>
        </authorList>
    </citation>
    <scope>NUCLEOTIDE SEQUENCE</scope>
    <source>
        <strain evidence="2">CCM 7664</strain>
    </source>
</reference>
<reference evidence="2" key="2">
    <citation type="submission" date="2020-09" db="EMBL/GenBank/DDBJ databases">
        <authorList>
            <person name="Sun Q."/>
            <person name="Sedlacek I."/>
        </authorList>
    </citation>
    <scope>NUCLEOTIDE SEQUENCE</scope>
    <source>
        <strain evidence="2">CCM 7664</strain>
    </source>
</reference>
<feature type="domain" description="Glutamine amidotransferase" evidence="1">
    <location>
        <begin position="18"/>
        <end position="182"/>
    </location>
</feature>
<dbReference type="EMBL" id="BMDP01000002">
    <property type="protein sequence ID" value="GGI54131.1"/>
    <property type="molecule type" value="Genomic_DNA"/>
</dbReference>
<evidence type="ECO:0000313" key="3">
    <source>
        <dbReference type="Proteomes" id="UP000627205"/>
    </source>
</evidence>
<dbReference type="InterPro" id="IPR017926">
    <property type="entry name" value="GATASE"/>
</dbReference>
<organism evidence="2 3">
    <name type="scientific">Oxalicibacterium solurbis</name>
    <dbReference type="NCBI Taxonomy" id="69280"/>
    <lineage>
        <taxon>Bacteria</taxon>
        <taxon>Pseudomonadati</taxon>
        <taxon>Pseudomonadota</taxon>
        <taxon>Betaproteobacteria</taxon>
        <taxon>Burkholderiales</taxon>
        <taxon>Oxalobacteraceae</taxon>
        <taxon>Oxalicibacterium</taxon>
    </lineage>
</organism>
<dbReference type="PANTHER" id="PTHR42695">
    <property type="entry name" value="GLUTAMINE AMIDOTRANSFERASE YLR126C-RELATED"/>
    <property type="match status" value="1"/>
</dbReference>
<dbReference type="Pfam" id="PF00117">
    <property type="entry name" value="GATase"/>
    <property type="match status" value="1"/>
</dbReference>
<evidence type="ECO:0000313" key="2">
    <source>
        <dbReference type="EMBL" id="GGI54131.1"/>
    </source>
</evidence>
<dbReference type="NCBIfam" id="NF005458">
    <property type="entry name" value="PRK07053.1"/>
    <property type="match status" value="1"/>
</dbReference>
<dbReference type="Proteomes" id="UP000627205">
    <property type="component" value="Unassembled WGS sequence"/>
</dbReference>
<dbReference type="InterPro" id="IPR044992">
    <property type="entry name" value="ChyE-like"/>
</dbReference>
<dbReference type="GO" id="GO:0005829">
    <property type="term" value="C:cytosol"/>
    <property type="evidence" value="ECO:0007669"/>
    <property type="project" value="TreeGrafter"/>
</dbReference>
<protein>
    <submittedName>
        <fullName evidence="2">GMP synthase</fullName>
    </submittedName>
</protein>
<dbReference type="RefSeq" id="WP_188420224.1">
    <property type="nucleotide sequence ID" value="NZ_BMDP01000002.1"/>
</dbReference>
<dbReference type="Gene3D" id="3.40.50.880">
    <property type="match status" value="1"/>
</dbReference>
<dbReference type="SUPFAM" id="SSF52317">
    <property type="entry name" value="Class I glutamine amidotransferase-like"/>
    <property type="match status" value="1"/>
</dbReference>
<evidence type="ECO:0000259" key="1">
    <source>
        <dbReference type="Pfam" id="PF00117"/>
    </source>
</evidence>
<proteinExistence type="predicted"/>